<dbReference type="GO" id="GO:0006614">
    <property type="term" value="P:SRP-dependent cotranslational protein targeting to membrane"/>
    <property type="evidence" value="ECO:0007669"/>
    <property type="project" value="InterPro"/>
</dbReference>
<dbReference type="GO" id="GO:0005786">
    <property type="term" value="C:signal recognition particle, endoplasmic reticulum targeting"/>
    <property type="evidence" value="ECO:0007669"/>
    <property type="project" value="UniProtKB-KW"/>
</dbReference>
<reference evidence="13" key="1">
    <citation type="journal article" date="2019" name="Nat. Commun.">
        <title>The genome of broomcorn millet.</title>
        <authorList>
            <person name="Zou C."/>
            <person name="Miki D."/>
            <person name="Li D."/>
            <person name="Tang Q."/>
            <person name="Xiao L."/>
            <person name="Rajput S."/>
            <person name="Deng P."/>
            <person name="Jia W."/>
            <person name="Huang R."/>
            <person name="Zhang M."/>
            <person name="Sun Y."/>
            <person name="Hu J."/>
            <person name="Fu X."/>
            <person name="Schnable P.S."/>
            <person name="Li F."/>
            <person name="Zhang H."/>
            <person name="Feng B."/>
            <person name="Zhu X."/>
            <person name="Liu R."/>
            <person name="Schnable J.C."/>
            <person name="Zhu J.-K."/>
            <person name="Zhang H."/>
        </authorList>
    </citation>
    <scope>NUCLEOTIDE SEQUENCE [LARGE SCALE GENOMIC DNA]</scope>
</reference>
<dbReference type="GO" id="GO:0005783">
    <property type="term" value="C:endoplasmic reticulum"/>
    <property type="evidence" value="ECO:0007669"/>
    <property type="project" value="UniProtKB-SubCell"/>
</dbReference>
<dbReference type="FunFam" id="1.25.40.10:FF:001600">
    <property type="entry name" value="Signal recognition particle subunit SRP72"/>
    <property type="match status" value="1"/>
</dbReference>
<feature type="compositionally biased region" description="Basic residues" evidence="9">
    <location>
        <begin position="607"/>
        <end position="621"/>
    </location>
</feature>
<feature type="domain" description="Myb/SANT-like" evidence="11">
    <location>
        <begin position="651"/>
        <end position="738"/>
    </location>
</feature>
<evidence type="ECO:0000256" key="5">
    <source>
        <dbReference type="ARBA" id="ARBA00022490"/>
    </source>
</evidence>
<keyword evidence="13" id="KW-1185">Reference proteome</keyword>
<dbReference type="EMBL" id="PQIB02000002">
    <property type="protein sequence ID" value="RLN36177.1"/>
    <property type="molecule type" value="Genomic_DNA"/>
</dbReference>
<feature type="compositionally biased region" description="Basic and acidic residues" evidence="9">
    <location>
        <begin position="594"/>
        <end position="606"/>
    </location>
</feature>
<dbReference type="GO" id="GO:0008312">
    <property type="term" value="F:7S RNA binding"/>
    <property type="evidence" value="ECO:0007669"/>
    <property type="project" value="InterPro"/>
</dbReference>
<dbReference type="InterPro" id="IPR011990">
    <property type="entry name" value="TPR-like_helical_dom_sf"/>
</dbReference>
<keyword evidence="5" id="KW-0963">Cytoplasm</keyword>
<evidence type="ECO:0000256" key="1">
    <source>
        <dbReference type="ARBA" id="ARBA00004240"/>
    </source>
</evidence>
<dbReference type="OrthoDB" id="5421607at2759"/>
<evidence type="ECO:0000256" key="4">
    <source>
        <dbReference type="ARBA" id="ARBA00018350"/>
    </source>
</evidence>
<evidence type="ECO:0000259" key="10">
    <source>
        <dbReference type="Pfam" id="PF08492"/>
    </source>
</evidence>
<evidence type="ECO:0000256" key="9">
    <source>
        <dbReference type="SAM" id="MobiDB-lite"/>
    </source>
</evidence>
<dbReference type="PANTHER" id="PTHR14094">
    <property type="entry name" value="SIGNAL RECOGNITION PARTICLE 72"/>
    <property type="match status" value="1"/>
</dbReference>
<dbReference type="STRING" id="4540.A0A3L6TFF9"/>
<evidence type="ECO:0000313" key="13">
    <source>
        <dbReference type="Proteomes" id="UP000275267"/>
    </source>
</evidence>
<dbReference type="Pfam" id="PF08492">
    <property type="entry name" value="SRP72"/>
    <property type="match status" value="1"/>
</dbReference>
<dbReference type="Pfam" id="PF12776">
    <property type="entry name" value="Myb_DNA-bind_3"/>
    <property type="match status" value="1"/>
</dbReference>
<dbReference type="SUPFAM" id="SSF48452">
    <property type="entry name" value="TPR-like"/>
    <property type="match status" value="2"/>
</dbReference>
<comment type="caution">
    <text evidence="12">The sequence shown here is derived from an EMBL/GenBank/DDBJ whole genome shotgun (WGS) entry which is preliminary data.</text>
</comment>
<feature type="compositionally biased region" description="Basic residues" evidence="9">
    <location>
        <begin position="569"/>
        <end position="580"/>
    </location>
</feature>
<evidence type="ECO:0000256" key="3">
    <source>
        <dbReference type="ARBA" id="ARBA00007676"/>
    </source>
</evidence>
<proteinExistence type="inferred from homology"/>
<dbReference type="InterPro" id="IPR013699">
    <property type="entry name" value="Signal_recog_part_SRP72_RNA-bd"/>
</dbReference>
<gene>
    <name evidence="12" type="ORF">C2845_PM03G09830</name>
</gene>
<dbReference type="InterPro" id="IPR031545">
    <property type="entry name" value="SRP72_TPR-like"/>
</dbReference>
<evidence type="ECO:0000256" key="2">
    <source>
        <dbReference type="ARBA" id="ARBA00004496"/>
    </source>
</evidence>
<comment type="subcellular location">
    <subcellularLocation>
        <location evidence="2">Cytoplasm</location>
    </subcellularLocation>
    <subcellularLocation>
        <location evidence="1">Endoplasmic reticulum</location>
    </subcellularLocation>
</comment>
<organism evidence="12 13">
    <name type="scientific">Panicum miliaceum</name>
    <name type="common">Proso millet</name>
    <name type="synonym">Broomcorn millet</name>
    <dbReference type="NCBI Taxonomy" id="4540"/>
    <lineage>
        <taxon>Eukaryota</taxon>
        <taxon>Viridiplantae</taxon>
        <taxon>Streptophyta</taxon>
        <taxon>Embryophyta</taxon>
        <taxon>Tracheophyta</taxon>
        <taxon>Spermatophyta</taxon>
        <taxon>Magnoliopsida</taxon>
        <taxon>Liliopsida</taxon>
        <taxon>Poales</taxon>
        <taxon>Poaceae</taxon>
        <taxon>PACMAD clade</taxon>
        <taxon>Panicoideae</taxon>
        <taxon>Panicodae</taxon>
        <taxon>Paniceae</taxon>
        <taxon>Panicinae</taxon>
        <taxon>Panicum</taxon>
        <taxon>Panicum sect. Panicum</taxon>
    </lineage>
</organism>
<feature type="compositionally biased region" description="Basic and acidic residues" evidence="9">
    <location>
        <begin position="550"/>
        <end position="568"/>
    </location>
</feature>
<comment type="similarity">
    <text evidence="3">Belongs to the SRP72 family.</text>
</comment>
<evidence type="ECO:0000313" key="12">
    <source>
        <dbReference type="EMBL" id="RLN36177.1"/>
    </source>
</evidence>
<sequence length="861" mass="96768">MPPKSKPAAAAAEPVSVEDLFTSLHRHIQASEFKQAAKVADQVLKAAPGDEDAVRCKVVAHIKADEIDKALAAMRAAERLPIDFSFYKAYCYYRQNKLQEALDLLRGQEETAAILQLESQILYRLGRMNDCMNSYEKLQKFNIDSMDLKINIIAALVAAGRASDVQTAMKAQKVDLTTRALRDTRSFELAYNSACSLIEEKKYSEAKEQLDLAKRIGKEELMVEDCGEDEIEYELAPVSAQLAYVQQLQGQSQEAMQTYVNMISKKAADSPPVADPSSLAVATTNLISLKGTKDAADSLKKLDRLIEKSTAPNHLQLVDFKLSQRQKEALYSARVLLLLHTNKTDQAHELVSGLLGMFRDSVFPVLLQAAVHVKEKKVQKAEEVLSHYAEKHPENSKGVLLALAQIAANANHFQLAADSLSKIPDIQHMPATVATLVALKERLGDSNAAASVLDSAIQWWKNSMTGDNKLDLFTREAAEFKLSHGRDEEACLLYEELVKSHGSIEALAGLVVTAARTNLEKAEQYEKKLKPLPGLKGVNVESLEKTSGARHVEGPQDMKVDVPEEVKKQKAKKRKRKPRYPKGFDPANPGPPPDPERWLPRRERSSYRPKRKDKRAQGSKRTRSEDPKVIENEAECIVSRRPTSSRRLRFKWNKDRTKFLTDYLMQQASEAKGKELREAAEAVSQRFQRECGVADVQRRLKDPGEKWKRIQKMKALGSISWDHATRTISMREEDYQQYAMDHPNDSGMLNRPIEDYDELSFIFSDEYGPSADGIQLKKVQNAHSDDSKISEDPVEQKIASEDIRHLVLKIGELTEAIKSLKPRDFADDLWKAVTACGYNDRMSITAFEYFLCVARIFARNG</sequence>
<dbReference type="AlphaFoldDB" id="A0A3L6TFF9"/>
<dbReference type="PANTHER" id="PTHR14094:SF9">
    <property type="entry name" value="SIGNAL RECOGNITION PARTICLE SUBUNIT SRP72"/>
    <property type="match status" value="1"/>
</dbReference>
<dbReference type="InterPro" id="IPR026270">
    <property type="entry name" value="SRP72"/>
</dbReference>
<dbReference type="Gene3D" id="1.25.40.10">
    <property type="entry name" value="Tetratricopeptide repeat domain"/>
    <property type="match status" value="2"/>
</dbReference>
<keyword evidence="7" id="KW-0733">Signal recognition particle</keyword>
<evidence type="ECO:0000256" key="6">
    <source>
        <dbReference type="ARBA" id="ARBA00022824"/>
    </source>
</evidence>
<dbReference type="InterPro" id="IPR024752">
    <property type="entry name" value="Myb/SANT-like_dom"/>
</dbReference>
<name>A0A3L6TFF9_PANMI</name>
<evidence type="ECO:0000256" key="7">
    <source>
        <dbReference type="ARBA" id="ARBA00023135"/>
    </source>
</evidence>
<evidence type="ECO:0000256" key="8">
    <source>
        <dbReference type="ARBA" id="ARBA00023274"/>
    </source>
</evidence>
<feature type="region of interest" description="Disordered" evidence="9">
    <location>
        <begin position="544"/>
        <end position="627"/>
    </location>
</feature>
<keyword evidence="8" id="KW-0687">Ribonucleoprotein</keyword>
<accession>A0A3L6TFF9</accession>
<dbReference type="Proteomes" id="UP000275267">
    <property type="component" value="Unassembled WGS sequence"/>
</dbReference>
<protein>
    <recommendedName>
        <fullName evidence="4">Signal recognition particle subunit SRP72</fullName>
    </recommendedName>
</protein>
<dbReference type="Pfam" id="PF17004">
    <property type="entry name" value="SRP_TPR_like"/>
    <property type="match status" value="1"/>
</dbReference>
<keyword evidence="6" id="KW-0256">Endoplasmic reticulum</keyword>
<dbReference type="FunFam" id="1.25.40.10:FF:000648">
    <property type="entry name" value="Signal recognition particle subunit SRP72"/>
    <property type="match status" value="1"/>
</dbReference>
<dbReference type="GO" id="GO:0043022">
    <property type="term" value="F:ribosome binding"/>
    <property type="evidence" value="ECO:0007669"/>
    <property type="project" value="TreeGrafter"/>
</dbReference>
<feature type="domain" description="Signal recognition particle SRP72 subunit RNA-binding" evidence="10">
    <location>
        <begin position="565"/>
        <end position="609"/>
    </location>
</feature>
<evidence type="ECO:0000259" key="11">
    <source>
        <dbReference type="Pfam" id="PF12776"/>
    </source>
</evidence>